<keyword evidence="1" id="KW-1133">Transmembrane helix</keyword>
<keyword evidence="1" id="KW-0472">Membrane</keyword>
<name>A0A4Q7DY37_9LACO</name>
<evidence type="ECO:0000256" key="1">
    <source>
        <dbReference type="SAM" id="Phobius"/>
    </source>
</evidence>
<reference evidence="2 3" key="1">
    <citation type="submission" date="2019-01" db="EMBL/GenBank/DDBJ databases">
        <title>Colonization of the human gut by bovine bacteria present in Parmesan cheese.</title>
        <authorList>
            <person name="Lugli G.A."/>
            <person name="Milani C."/>
        </authorList>
    </citation>
    <scope>NUCLEOTIDE SEQUENCE [LARGE SCALE GENOMIC DNA]</scope>
    <source>
        <strain evidence="2 3">LDELB18P1</strain>
    </source>
</reference>
<organism evidence="2 3">
    <name type="scientific">Lactobacillus delbrueckii</name>
    <dbReference type="NCBI Taxonomy" id="1584"/>
    <lineage>
        <taxon>Bacteria</taxon>
        <taxon>Bacillati</taxon>
        <taxon>Bacillota</taxon>
        <taxon>Bacilli</taxon>
        <taxon>Lactobacillales</taxon>
        <taxon>Lactobacillaceae</taxon>
        <taxon>Lactobacillus</taxon>
    </lineage>
</organism>
<dbReference type="AlphaFoldDB" id="A0A4Q7DY37"/>
<dbReference type="Proteomes" id="UP000292818">
    <property type="component" value="Unassembled WGS sequence"/>
</dbReference>
<evidence type="ECO:0000313" key="3">
    <source>
        <dbReference type="Proteomes" id="UP000292818"/>
    </source>
</evidence>
<gene>
    <name evidence="2" type="ORF">LDELB18P1_0381</name>
</gene>
<protein>
    <submittedName>
        <fullName evidence="2">Uncharacterized protein</fullName>
    </submittedName>
</protein>
<accession>A0A4Q7DY37</accession>
<dbReference type="GeneID" id="69668481"/>
<dbReference type="RefSeq" id="WP_002878096.1">
    <property type="nucleotide sequence ID" value="NZ_CP049759.1"/>
</dbReference>
<sequence>MALFVKKNSLCLFLGAVVGFMITLTENISTEIGGTLFTVSNIWDTTNIINPLANAMVENPLPAIYYLNYATTAVFYITLTAVLLRIWYMKNVEKG</sequence>
<comment type="caution">
    <text evidence="2">The sequence shown here is derived from an EMBL/GenBank/DDBJ whole genome shotgun (WGS) entry which is preliminary data.</text>
</comment>
<proteinExistence type="predicted"/>
<keyword evidence="1" id="KW-0812">Transmembrane</keyword>
<evidence type="ECO:0000313" key="2">
    <source>
        <dbReference type="EMBL" id="RZM17278.1"/>
    </source>
</evidence>
<dbReference type="EMBL" id="SETJ01000015">
    <property type="protein sequence ID" value="RZM17278.1"/>
    <property type="molecule type" value="Genomic_DNA"/>
</dbReference>
<feature type="transmembrane region" description="Helical" evidence="1">
    <location>
        <begin position="66"/>
        <end position="88"/>
    </location>
</feature>